<dbReference type="AlphaFoldDB" id="A0A8H7VUM9"/>
<feature type="coiled-coil region" evidence="1">
    <location>
        <begin position="98"/>
        <end position="145"/>
    </location>
</feature>
<gene>
    <name evidence="3" type="ORF">INT48_006542</name>
</gene>
<evidence type="ECO:0000256" key="1">
    <source>
        <dbReference type="SAM" id="Coils"/>
    </source>
</evidence>
<protein>
    <submittedName>
        <fullName evidence="3">Uncharacterized protein</fullName>
    </submittedName>
</protein>
<feature type="compositionally biased region" description="Low complexity" evidence="2">
    <location>
        <begin position="425"/>
        <end position="442"/>
    </location>
</feature>
<feature type="region of interest" description="Disordered" evidence="2">
    <location>
        <begin position="218"/>
        <end position="253"/>
    </location>
</feature>
<evidence type="ECO:0000313" key="4">
    <source>
        <dbReference type="Proteomes" id="UP000613177"/>
    </source>
</evidence>
<proteinExistence type="predicted"/>
<feature type="compositionally biased region" description="Polar residues" evidence="2">
    <location>
        <begin position="407"/>
        <end position="417"/>
    </location>
</feature>
<feature type="compositionally biased region" description="Polar residues" evidence="2">
    <location>
        <begin position="371"/>
        <end position="390"/>
    </location>
</feature>
<feature type="region of interest" description="Disordered" evidence="2">
    <location>
        <begin position="364"/>
        <end position="475"/>
    </location>
</feature>
<evidence type="ECO:0000313" key="3">
    <source>
        <dbReference type="EMBL" id="KAG2235161.1"/>
    </source>
</evidence>
<comment type="caution">
    <text evidence="3">The sequence shown here is derived from an EMBL/GenBank/DDBJ whole genome shotgun (WGS) entry which is preliminary data.</text>
</comment>
<feature type="compositionally biased region" description="Low complexity" evidence="2">
    <location>
        <begin position="226"/>
        <end position="253"/>
    </location>
</feature>
<name>A0A8H7VUM9_9FUNG</name>
<sequence>MKDIWFTRTEDEENVVSLQNRMHQVTMELAEARKEIAYRISNAQVLNEQIECLKKINQLQDSEINNLRVRLDDSTSGGSKGGMVKVNQSNVPAQTALIERQAREVKELQDSIISHENIYNEAKYERKYKKALKKCERLKKEVQENIGYAQEMRQDFYENEREWEREREMEEYTEKGEKCDEEHKDVARSLAKKDVTIKKYEALLKKLNTKININEVLKGESRPKTNQDTTASQSSNQASSSQKTKTTSQKSQTKFKITPLNSLQQQPNPHQINTQQNPMTYTTYTMPPQQHIFSQHHIPPGQPMTMPPQTSMLPPQHMPHQQRMQQQQMPQQHMPQQQQQLAMPRKIMARPSTEPQVVIPQQQAVIPQQQRPTVKQQRPTMQQSPPTNLQWEVYVAPVSTSKKRRVSGTNKHQSISPKPNIGFYNQTSPQQVSPQQVNSTPQWPKFKPYSSSSEQLRSVNRPIVLPEDTKEETKN</sequence>
<reference evidence="3" key="1">
    <citation type="submission" date="2021-01" db="EMBL/GenBank/DDBJ databases">
        <title>Metabolic potential, ecology and presence of endohyphal bacteria is reflected in genomic diversity of Mucoromycotina.</title>
        <authorList>
            <person name="Muszewska A."/>
            <person name="Okrasinska A."/>
            <person name="Steczkiewicz K."/>
            <person name="Drgas O."/>
            <person name="Orlowska M."/>
            <person name="Perlinska-Lenart U."/>
            <person name="Aleksandrzak-Piekarczyk T."/>
            <person name="Szatraj K."/>
            <person name="Zielenkiewicz U."/>
            <person name="Pilsyk S."/>
            <person name="Malc E."/>
            <person name="Mieczkowski P."/>
            <person name="Kruszewska J.S."/>
            <person name="Biernat P."/>
            <person name="Pawlowska J."/>
        </authorList>
    </citation>
    <scope>NUCLEOTIDE SEQUENCE</scope>
    <source>
        <strain evidence="3">WA0000018081</strain>
    </source>
</reference>
<evidence type="ECO:0000256" key="2">
    <source>
        <dbReference type="SAM" id="MobiDB-lite"/>
    </source>
</evidence>
<organism evidence="3 4">
    <name type="scientific">Thamnidium elegans</name>
    <dbReference type="NCBI Taxonomy" id="101142"/>
    <lineage>
        <taxon>Eukaryota</taxon>
        <taxon>Fungi</taxon>
        <taxon>Fungi incertae sedis</taxon>
        <taxon>Mucoromycota</taxon>
        <taxon>Mucoromycotina</taxon>
        <taxon>Mucoromycetes</taxon>
        <taxon>Mucorales</taxon>
        <taxon>Mucorineae</taxon>
        <taxon>Mucoraceae</taxon>
        <taxon>Thamnidium</taxon>
    </lineage>
</organism>
<dbReference type="Proteomes" id="UP000613177">
    <property type="component" value="Unassembled WGS sequence"/>
</dbReference>
<dbReference type="EMBL" id="JAEPRE010000038">
    <property type="protein sequence ID" value="KAG2235161.1"/>
    <property type="molecule type" value="Genomic_DNA"/>
</dbReference>
<feature type="compositionally biased region" description="Polar residues" evidence="2">
    <location>
        <begin position="449"/>
        <end position="458"/>
    </location>
</feature>
<accession>A0A8H7VUM9</accession>
<keyword evidence="1" id="KW-0175">Coiled coil</keyword>
<keyword evidence="4" id="KW-1185">Reference proteome</keyword>